<evidence type="ECO:0000256" key="5">
    <source>
        <dbReference type="ARBA" id="ARBA00023152"/>
    </source>
</evidence>
<dbReference type="Gene3D" id="3.40.50.720">
    <property type="entry name" value="NAD(P)-binding Rossmann-like Domain"/>
    <property type="match status" value="1"/>
</dbReference>
<evidence type="ECO:0000256" key="6">
    <source>
        <dbReference type="RuleBase" id="RU000397"/>
    </source>
</evidence>
<comment type="subunit">
    <text evidence="2">Homotetramer.</text>
</comment>
<dbReference type="Pfam" id="PF00044">
    <property type="entry name" value="Gp_dh_N"/>
    <property type="match status" value="1"/>
</dbReference>
<dbReference type="PANTHER" id="PTHR10836">
    <property type="entry name" value="GLYCERALDEHYDE 3-PHOSPHATE DEHYDROGENASE"/>
    <property type="match status" value="1"/>
</dbReference>
<dbReference type="GO" id="GO:0006096">
    <property type="term" value="P:glycolytic process"/>
    <property type="evidence" value="ECO:0007669"/>
    <property type="project" value="UniProtKB-KW"/>
</dbReference>
<dbReference type="CDD" id="cd05214">
    <property type="entry name" value="GAPDH_I_N"/>
    <property type="match status" value="1"/>
</dbReference>
<dbReference type="AlphaFoldDB" id="A0A7J7H8S9"/>
<dbReference type="CDD" id="cd18126">
    <property type="entry name" value="GAPDH_I_C"/>
    <property type="match status" value="1"/>
</dbReference>
<proteinExistence type="inferred from homology"/>
<dbReference type="PANTHER" id="PTHR10836:SF76">
    <property type="entry name" value="GLYCERALDEHYDE-3-PHOSPHATE DEHYDROGENASE-RELATED"/>
    <property type="match status" value="1"/>
</dbReference>
<keyword evidence="11" id="KW-1185">Reference proteome</keyword>
<dbReference type="PRINTS" id="PR00078">
    <property type="entry name" value="G3PDHDRGNASE"/>
</dbReference>
<dbReference type="FunFam" id="3.30.360.10:FF:000001">
    <property type="entry name" value="Glyceraldehyde-3-phosphate dehydrogenase"/>
    <property type="match status" value="1"/>
</dbReference>
<evidence type="ECO:0000259" key="9">
    <source>
        <dbReference type="SMART" id="SM00846"/>
    </source>
</evidence>
<feature type="domain" description="Glyceraldehyde 3-phosphate dehydrogenase NAD(P) binding" evidence="9">
    <location>
        <begin position="92"/>
        <end position="241"/>
    </location>
</feature>
<evidence type="ECO:0000256" key="1">
    <source>
        <dbReference type="ARBA" id="ARBA00007406"/>
    </source>
</evidence>
<dbReference type="FunFam" id="3.40.50.720:FF:000020">
    <property type="entry name" value="Glyceraldehyde-3-phosphate dehydrogenase"/>
    <property type="match status" value="1"/>
</dbReference>
<feature type="region of interest" description="Disordered" evidence="8">
    <location>
        <begin position="274"/>
        <end position="293"/>
    </location>
</feature>
<dbReference type="Pfam" id="PF02800">
    <property type="entry name" value="Gp_dh_C"/>
    <property type="match status" value="1"/>
</dbReference>
<gene>
    <name evidence="10" type="ORF">HYC85_014962</name>
</gene>
<comment type="similarity">
    <text evidence="1 6">Belongs to the glyceraldehyde-3-phosphate dehydrogenase family.</text>
</comment>
<dbReference type="GO" id="GO:0006006">
    <property type="term" value="P:glucose metabolic process"/>
    <property type="evidence" value="ECO:0007669"/>
    <property type="project" value="InterPro"/>
</dbReference>
<reference evidence="10 11" key="2">
    <citation type="submission" date="2020-07" db="EMBL/GenBank/DDBJ databases">
        <title>Genome assembly of wild tea tree DASZ reveals pedigree and selection history of tea varieties.</title>
        <authorList>
            <person name="Zhang W."/>
        </authorList>
    </citation>
    <scope>NUCLEOTIDE SEQUENCE [LARGE SCALE GENOMIC DNA]</scope>
    <source>
        <strain evidence="11">cv. G240</strain>
        <tissue evidence="10">Leaf</tissue>
    </source>
</reference>
<evidence type="ECO:0000313" key="11">
    <source>
        <dbReference type="Proteomes" id="UP000593564"/>
    </source>
</evidence>
<evidence type="ECO:0000313" key="10">
    <source>
        <dbReference type="EMBL" id="KAF5949005.1"/>
    </source>
</evidence>
<dbReference type="EMBL" id="JACBKZ010000006">
    <property type="protein sequence ID" value="KAF5949005.1"/>
    <property type="molecule type" value="Genomic_DNA"/>
</dbReference>
<dbReference type="NCBIfam" id="TIGR01534">
    <property type="entry name" value="GAPDH-I"/>
    <property type="match status" value="1"/>
</dbReference>
<dbReference type="Proteomes" id="UP000593564">
    <property type="component" value="Unassembled WGS sequence"/>
</dbReference>
<dbReference type="GO" id="GO:0050661">
    <property type="term" value="F:NADP binding"/>
    <property type="evidence" value="ECO:0007669"/>
    <property type="project" value="InterPro"/>
</dbReference>
<dbReference type="EC" id="1.2.1.-" evidence="7"/>
<dbReference type="GO" id="GO:0004365">
    <property type="term" value="F:glyceraldehyde-3-phosphate dehydrogenase (NAD+) (phosphorylating) activity"/>
    <property type="evidence" value="ECO:0007669"/>
    <property type="project" value="UniProtKB-ARBA"/>
</dbReference>
<evidence type="ECO:0000256" key="8">
    <source>
        <dbReference type="SAM" id="MobiDB-lite"/>
    </source>
</evidence>
<evidence type="ECO:0000256" key="2">
    <source>
        <dbReference type="ARBA" id="ARBA00011881"/>
    </source>
</evidence>
<evidence type="ECO:0000256" key="7">
    <source>
        <dbReference type="RuleBase" id="RU361160"/>
    </source>
</evidence>
<dbReference type="GO" id="GO:0051287">
    <property type="term" value="F:NAD binding"/>
    <property type="evidence" value="ECO:0007669"/>
    <property type="project" value="InterPro"/>
</dbReference>
<dbReference type="SUPFAM" id="SSF51735">
    <property type="entry name" value="NAD(P)-binding Rossmann-fold domains"/>
    <property type="match status" value="1"/>
</dbReference>
<dbReference type="SUPFAM" id="SSF55347">
    <property type="entry name" value="Glyceraldehyde-3-phosphate dehydrogenase-like, C-terminal domain"/>
    <property type="match status" value="1"/>
</dbReference>
<organism evidence="10 11">
    <name type="scientific">Camellia sinensis</name>
    <name type="common">Tea plant</name>
    <name type="synonym">Thea sinensis</name>
    <dbReference type="NCBI Taxonomy" id="4442"/>
    <lineage>
        <taxon>Eukaryota</taxon>
        <taxon>Viridiplantae</taxon>
        <taxon>Streptophyta</taxon>
        <taxon>Embryophyta</taxon>
        <taxon>Tracheophyta</taxon>
        <taxon>Spermatophyta</taxon>
        <taxon>Magnoliopsida</taxon>
        <taxon>eudicotyledons</taxon>
        <taxon>Gunneridae</taxon>
        <taxon>Pentapetalae</taxon>
        <taxon>asterids</taxon>
        <taxon>Ericales</taxon>
        <taxon>Theaceae</taxon>
        <taxon>Camellia</taxon>
    </lineage>
</organism>
<name>A0A7J7H8S9_CAMSI</name>
<dbReference type="InterPro" id="IPR020829">
    <property type="entry name" value="GlycerAld_3-P_DH_cat"/>
</dbReference>
<comment type="caution">
    <text evidence="10">The sequence shown here is derived from an EMBL/GenBank/DDBJ whole genome shotgun (WGS) entry which is preliminary data.</text>
</comment>
<reference evidence="11" key="1">
    <citation type="journal article" date="2020" name="Nat. Commun.">
        <title>Genome assembly of wild tea tree DASZ reveals pedigree and selection history of tea varieties.</title>
        <authorList>
            <person name="Zhang W."/>
            <person name="Zhang Y."/>
            <person name="Qiu H."/>
            <person name="Guo Y."/>
            <person name="Wan H."/>
            <person name="Zhang X."/>
            <person name="Scossa F."/>
            <person name="Alseekh S."/>
            <person name="Zhang Q."/>
            <person name="Wang P."/>
            <person name="Xu L."/>
            <person name="Schmidt M.H."/>
            <person name="Jia X."/>
            <person name="Li D."/>
            <person name="Zhu A."/>
            <person name="Guo F."/>
            <person name="Chen W."/>
            <person name="Ni D."/>
            <person name="Usadel B."/>
            <person name="Fernie A.R."/>
            <person name="Wen W."/>
        </authorList>
    </citation>
    <scope>NUCLEOTIDE SEQUENCE [LARGE SCALE GENOMIC DNA]</scope>
    <source>
        <strain evidence="11">cv. G240</strain>
    </source>
</reference>
<dbReference type="InterPro" id="IPR036291">
    <property type="entry name" value="NAD(P)-bd_dom_sf"/>
</dbReference>
<keyword evidence="5" id="KW-0324">Glycolysis</keyword>
<dbReference type="Gene3D" id="3.30.360.10">
    <property type="entry name" value="Dihydrodipicolinate Reductase, domain 2"/>
    <property type="match status" value="1"/>
</dbReference>
<evidence type="ECO:0000256" key="4">
    <source>
        <dbReference type="ARBA" id="ARBA00023027"/>
    </source>
</evidence>
<keyword evidence="3 7" id="KW-0560">Oxidoreductase</keyword>
<dbReference type="InterPro" id="IPR006424">
    <property type="entry name" value="Glyceraldehyde-3-P_DH_1"/>
</dbReference>
<evidence type="ECO:0000256" key="3">
    <source>
        <dbReference type="ARBA" id="ARBA00023002"/>
    </source>
</evidence>
<sequence>MAFSSFLRSTTPALEASLSEATLPGPALRSADQSKVFSVGFNRNLNSPKFQSSIFGTVVPGKKCSARSMQPAKAIATEMPPTAQKSQSGGKTKVGINGFGRIGRLVLRIATFRDDIEVVAVNDPFIDANYMAYMFKYDSTHGVFKGTLKVLDGSTLEINGKQIKVSSKRDPAEIPWGDYGAEYVVESSGAFTTIDKASTHKKGGAKKVVISAPSADAPMFVVGVNETSYKPSMDVVSNASCTTNCLAPLAKVVHEEFGIVEGLMTTVHATTATQKTVDGPSRKDWRGGRGAGQNIIPSSTGAAKAVGKVLPELNGKLTGMAFRVPTANVSVVDLTCRLEKSASYEDVKAAIKYASEGPLNGILGYTDEDVVSNDFVGDSRSSIFDAKAGMGLSASFMKLVSCNRVLDLIDHMALVAANN</sequence>
<dbReference type="InterPro" id="IPR020828">
    <property type="entry name" value="GlycerAld_3-P_DH_NAD(P)-bd"/>
</dbReference>
<dbReference type="GO" id="GO:0005829">
    <property type="term" value="C:cytosol"/>
    <property type="evidence" value="ECO:0007669"/>
    <property type="project" value="TreeGrafter"/>
</dbReference>
<protein>
    <recommendedName>
        <fullName evidence="7">Glyceraldehyde-3-phosphate dehydrogenase</fullName>
        <ecNumber evidence="7">1.2.1.-</ecNumber>
    </recommendedName>
</protein>
<keyword evidence="4" id="KW-0520">NAD</keyword>
<dbReference type="PROSITE" id="PS00071">
    <property type="entry name" value="GAPDH"/>
    <property type="match status" value="1"/>
</dbReference>
<accession>A0A7J7H8S9</accession>
<dbReference type="InterPro" id="IPR020830">
    <property type="entry name" value="GlycerAld_3-P_DH_AS"/>
</dbReference>
<dbReference type="SMART" id="SM00846">
    <property type="entry name" value="Gp_dh_N"/>
    <property type="match status" value="1"/>
</dbReference>
<dbReference type="InterPro" id="IPR020831">
    <property type="entry name" value="GlycerAld/Erythrose_P_DH"/>
</dbReference>